<dbReference type="HOGENOM" id="CLU_218623_0_0_11"/>
<evidence type="ECO:0000313" key="1">
    <source>
        <dbReference type="EMBL" id="EDN82197.1"/>
    </source>
</evidence>
<reference evidence="1 2" key="1">
    <citation type="submission" date="2007-04" db="EMBL/GenBank/DDBJ databases">
        <authorList>
            <person name="Fulton L."/>
            <person name="Clifton S."/>
            <person name="Fulton B."/>
            <person name="Xu J."/>
            <person name="Minx P."/>
            <person name="Pepin K.H."/>
            <person name="Johnson M."/>
            <person name="Thiruvilangam P."/>
            <person name="Bhonagiri V."/>
            <person name="Nash W.E."/>
            <person name="Mardis E.R."/>
            <person name="Wilson R.K."/>
        </authorList>
    </citation>
    <scope>NUCLEOTIDE SEQUENCE [LARGE SCALE GENOMIC DNA]</scope>
    <source>
        <strain evidence="1 2">L2-32</strain>
    </source>
</reference>
<name>A7A8Y2_BIFAD</name>
<dbReference type="Proteomes" id="UP000003773">
    <property type="component" value="Unassembled WGS sequence"/>
</dbReference>
<comment type="caution">
    <text evidence="1">The sequence shown here is derived from an EMBL/GenBank/DDBJ whole genome shotgun (WGS) entry which is preliminary data.</text>
</comment>
<gene>
    <name evidence="1" type="ORF">BIFADO_02325</name>
</gene>
<accession>A7A8Y2</accession>
<protein>
    <submittedName>
        <fullName evidence="1">Uncharacterized protein</fullName>
    </submittedName>
</protein>
<proteinExistence type="predicted"/>
<reference evidence="1 2" key="2">
    <citation type="submission" date="2007-05" db="EMBL/GenBank/DDBJ databases">
        <title>Draft genome sequence of Bifidobacterium adolescentis (L2-32).</title>
        <authorList>
            <person name="Sudarsanam P."/>
            <person name="Ley R."/>
            <person name="Guruge J."/>
            <person name="Turnbaugh P.J."/>
            <person name="Mahowald M."/>
            <person name="Liep D."/>
            <person name="Gordon J."/>
        </authorList>
    </citation>
    <scope>NUCLEOTIDE SEQUENCE [LARGE SCALE GENOMIC DNA]</scope>
    <source>
        <strain evidence="1 2">L2-32</strain>
    </source>
</reference>
<organism evidence="1 2">
    <name type="scientific">Bifidobacterium adolescentis L2-32</name>
    <dbReference type="NCBI Taxonomy" id="411481"/>
    <lineage>
        <taxon>Bacteria</taxon>
        <taxon>Bacillati</taxon>
        <taxon>Actinomycetota</taxon>
        <taxon>Actinomycetes</taxon>
        <taxon>Bifidobacteriales</taxon>
        <taxon>Bifidobacteriaceae</taxon>
        <taxon>Bifidobacterium</taxon>
    </lineage>
</organism>
<dbReference type="EMBL" id="AAXD02000074">
    <property type="protein sequence ID" value="EDN82197.1"/>
    <property type="molecule type" value="Genomic_DNA"/>
</dbReference>
<evidence type="ECO:0000313" key="2">
    <source>
        <dbReference type="Proteomes" id="UP000003773"/>
    </source>
</evidence>
<dbReference type="AlphaFoldDB" id="A7A8Y2"/>
<sequence>MAKLLLFQSTLSVRRATISEAHAKRNSDISIHALRKESDL</sequence>